<dbReference type="PANTHER" id="PTHR42713">
    <property type="entry name" value="HISTIDINE KINASE-RELATED"/>
    <property type="match status" value="1"/>
</dbReference>
<keyword evidence="7" id="KW-0804">Transcription</keyword>
<dbReference type="InterPro" id="IPR018060">
    <property type="entry name" value="HTH_AraC"/>
</dbReference>
<dbReference type="SUPFAM" id="SSF52172">
    <property type="entry name" value="CheY-like"/>
    <property type="match status" value="1"/>
</dbReference>
<evidence type="ECO:0000313" key="11">
    <source>
        <dbReference type="EMBL" id="GBG07336.1"/>
    </source>
</evidence>
<accession>A0A2R5EL11</accession>
<dbReference type="SMART" id="SM00448">
    <property type="entry name" value="REC"/>
    <property type="match status" value="1"/>
</dbReference>
<proteinExistence type="predicted"/>
<evidence type="ECO:0000256" key="1">
    <source>
        <dbReference type="ARBA" id="ARBA00004496"/>
    </source>
</evidence>
<dbReference type="SUPFAM" id="SSF46689">
    <property type="entry name" value="Homeodomain-like"/>
    <property type="match status" value="2"/>
</dbReference>
<dbReference type="InterPro" id="IPR001789">
    <property type="entry name" value="Sig_transdc_resp-reg_receiver"/>
</dbReference>
<dbReference type="AlphaFoldDB" id="A0A2R5EL11"/>
<evidence type="ECO:0000256" key="8">
    <source>
        <dbReference type="PROSITE-ProRule" id="PRU00169"/>
    </source>
</evidence>
<evidence type="ECO:0000259" key="9">
    <source>
        <dbReference type="PROSITE" id="PS01124"/>
    </source>
</evidence>
<evidence type="ECO:0000256" key="5">
    <source>
        <dbReference type="ARBA" id="ARBA00023015"/>
    </source>
</evidence>
<evidence type="ECO:0000256" key="4">
    <source>
        <dbReference type="ARBA" id="ARBA00023012"/>
    </source>
</evidence>
<dbReference type="InterPro" id="IPR051552">
    <property type="entry name" value="HptR"/>
</dbReference>
<dbReference type="CDD" id="cd17536">
    <property type="entry name" value="REC_YesN-like"/>
    <property type="match status" value="1"/>
</dbReference>
<comment type="caution">
    <text evidence="11">The sequence shown here is derived from an EMBL/GenBank/DDBJ whole genome shotgun (WGS) entry which is preliminary data.</text>
</comment>
<feature type="domain" description="HTH araC/xylS-type" evidence="9">
    <location>
        <begin position="429"/>
        <end position="527"/>
    </location>
</feature>
<evidence type="ECO:0000256" key="7">
    <source>
        <dbReference type="ARBA" id="ARBA00023163"/>
    </source>
</evidence>
<dbReference type="PANTHER" id="PTHR42713:SF3">
    <property type="entry name" value="TRANSCRIPTIONAL REGULATORY PROTEIN HPTR"/>
    <property type="match status" value="1"/>
</dbReference>
<keyword evidence="6 11" id="KW-0238">DNA-binding</keyword>
<dbReference type="Pfam" id="PF00072">
    <property type="entry name" value="Response_reg"/>
    <property type="match status" value="1"/>
</dbReference>
<dbReference type="SMART" id="SM00342">
    <property type="entry name" value="HTH_ARAC"/>
    <property type="match status" value="1"/>
</dbReference>
<evidence type="ECO:0000256" key="3">
    <source>
        <dbReference type="ARBA" id="ARBA00022553"/>
    </source>
</evidence>
<dbReference type="PROSITE" id="PS00041">
    <property type="entry name" value="HTH_ARAC_FAMILY_1"/>
    <property type="match status" value="1"/>
</dbReference>
<organism evidence="11 12">
    <name type="scientific">Paenibacillus agaridevorans</name>
    <dbReference type="NCBI Taxonomy" id="171404"/>
    <lineage>
        <taxon>Bacteria</taxon>
        <taxon>Bacillati</taxon>
        <taxon>Bacillota</taxon>
        <taxon>Bacilli</taxon>
        <taxon>Bacillales</taxon>
        <taxon>Paenibacillaceae</taxon>
        <taxon>Paenibacillus</taxon>
    </lineage>
</organism>
<evidence type="ECO:0000256" key="6">
    <source>
        <dbReference type="ARBA" id="ARBA00023125"/>
    </source>
</evidence>
<keyword evidence="3 8" id="KW-0597">Phosphoprotein</keyword>
<dbReference type="GO" id="GO:0043565">
    <property type="term" value="F:sequence-specific DNA binding"/>
    <property type="evidence" value="ECO:0007669"/>
    <property type="project" value="InterPro"/>
</dbReference>
<dbReference type="InterPro" id="IPR009057">
    <property type="entry name" value="Homeodomain-like_sf"/>
</dbReference>
<evidence type="ECO:0000256" key="2">
    <source>
        <dbReference type="ARBA" id="ARBA00022490"/>
    </source>
</evidence>
<keyword evidence="5" id="KW-0805">Transcription regulation</keyword>
<dbReference type="Proteomes" id="UP000245202">
    <property type="component" value="Unassembled WGS sequence"/>
</dbReference>
<protein>
    <submittedName>
        <fullName evidence="11">DNA-binding response regulator</fullName>
    </submittedName>
</protein>
<dbReference type="PROSITE" id="PS50110">
    <property type="entry name" value="RESPONSE_REGULATORY"/>
    <property type="match status" value="1"/>
</dbReference>
<dbReference type="PROSITE" id="PS01124">
    <property type="entry name" value="HTH_ARAC_FAMILY_2"/>
    <property type="match status" value="1"/>
</dbReference>
<dbReference type="EMBL" id="BDQX01000089">
    <property type="protein sequence ID" value="GBG07336.1"/>
    <property type="molecule type" value="Genomic_DNA"/>
</dbReference>
<dbReference type="Gene3D" id="1.10.10.60">
    <property type="entry name" value="Homeodomain-like"/>
    <property type="match status" value="2"/>
</dbReference>
<dbReference type="RefSeq" id="WP_108992414.1">
    <property type="nucleotide sequence ID" value="NZ_BDQX01000089.1"/>
</dbReference>
<evidence type="ECO:0000259" key="10">
    <source>
        <dbReference type="PROSITE" id="PS50110"/>
    </source>
</evidence>
<dbReference type="InterPro" id="IPR011006">
    <property type="entry name" value="CheY-like_superfamily"/>
</dbReference>
<reference evidence="11 12" key="1">
    <citation type="submission" date="2017-08" db="EMBL/GenBank/DDBJ databases">
        <title>Substantial Increase in Enzyme Production by Combined Drug-Resistance Mutations in Paenibacillus agaridevorans.</title>
        <authorList>
            <person name="Tanaka Y."/>
            <person name="Funane K."/>
            <person name="Hosaka T."/>
            <person name="Shiwa Y."/>
            <person name="Fujita N."/>
            <person name="Miyazaki T."/>
            <person name="Yoshikawa H."/>
            <person name="Murakami K."/>
            <person name="Kasahara K."/>
            <person name="Inaoka T."/>
            <person name="Hiraga Y."/>
            <person name="Ochi K."/>
        </authorList>
    </citation>
    <scope>NUCLEOTIDE SEQUENCE [LARGE SCALE GENOMIC DNA]</scope>
    <source>
        <strain evidence="11 12">T-3040</strain>
    </source>
</reference>
<keyword evidence="4" id="KW-0902">Two-component regulatory system</keyword>
<keyword evidence="12" id="KW-1185">Reference proteome</keyword>
<sequence length="538" mass="61642">MGAIYNVLLVDDEPGALLSLKYLLDWEQLGFTIAGEATNGQQALDLFHDGNYALVITDMKMPVLSGLDLIAQLRALSDVPIIIMSGYEDFSFAQKGLQLGVKDYLLKPVEEDDLVRLLKSVAAELENERMLDKKLHFGLSATKERIAREWANGFMNAEEVTERFNLIDIHVRERSGICCIAAELDSEAWNDSSMTDNDLQIKRFAARNVMEDIIGLSGCLFEESDMKYGIVLYSDLDEVERADVIARISLMSQHVQQYAKIGITFGIGKLVHAINEAVKSYEDAKRMLDKQFFFGKQSVISEERLFSKEANDDEQNWLHANELIEQLDKQDSEQLRELLTHRWELLAKNQVHSNLIKTMILELFIELFRLVKEQGIDYEQLFNPRQLDYERIMGARSLTDLFQITWTKVQETAELIKSHRELSSENAVKVAKRLANERYADNISMKNIASQVYMNAAYLGQLFKAETGIGFNDYLFQVRMENAKRILSSTDMKVYEVAYAVGYNDLDWFYKKFKQHTGLSASEYRIMSARTIIPPAMI</sequence>
<dbReference type="Gene3D" id="3.40.50.2300">
    <property type="match status" value="1"/>
</dbReference>
<dbReference type="InterPro" id="IPR018062">
    <property type="entry name" value="HTH_AraC-typ_CS"/>
</dbReference>
<name>A0A2R5EL11_9BACL</name>
<evidence type="ECO:0000313" key="12">
    <source>
        <dbReference type="Proteomes" id="UP000245202"/>
    </source>
</evidence>
<dbReference type="GO" id="GO:0005737">
    <property type="term" value="C:cytoplasm"/>
    <property type="evidence" value="ECO:0007669"/>
    <property type="project" value="UniProtKB-SubCell"/>
</dbReference>
<feature type="domain" description="Response regulatory" evidence="10">
    <location>
        <begin position="6"/>
        <end position="122"/>
    </location>
</feature>
<dbReference type="GO" id="GO:0003700">
    <property type="term" value="F:DNA-binding transcription factor activity"/>
    <property type="evidence" value="ECO:0007669"/>
    <property type="project" value="InterPro"/>
</dbReference>
<keyword evidence="2" id="KW-0963">Cytoplasm</keyword>
<feature type="modified residue" description="4-aspartylphosphate" evidence="8">
    <location>
        <position position="58"/>
    </location>
</feature>
<dbReference type="Pfam" id="PF12833">
    <property type="entry name" value="HTH_18"/>
    <property type="match status" value="1"/>
</dbReference>
<comment type="subcellular location">
    <subcellularLocation>
        <location evidence="1">Cytoplasm</location>
    </subcellularLocation>
</comment>
<dbReference type="GO" id="GO:0000160">
    <property type="term" value="P:phosphorelay signal transduction system"/>
    <property type="evidence" value="ECO:0007669"/>
    <property type="project" value="UniProtKB-KW"/>
</dbReference>
<gene>
    <name evidence="11" type="ORF">PAT3040_01884</name>
</gene>